<dbReference type="PANTHER" id="PTHR30294">
    <property type="entry name" value="MEMBRANE COMPONENT OF ABC TRANSPORTER YHHJ-RELATED"/>
    <property type="match status" value="1"/>
</dbReference>
<comment type="subcellular location">
    <subcellularLocation>
        <location evidence="1">Cell membrane</location>
        <topology evidence="1">Multi-pass membrane protein</topology>
    </subcellularLocation>
</comment>
<evidence type="ECO:0000256" key="3">
    <source>
        <dbReference type="ARBA" id="ARBA00022692"/>
    </source>
</evidence>
<gene>
    <name evidence="8" type="ORF">C2L71_06910</name>
</gene>
<name>A0A2K2UB81_9ACTN</name>
<evidence type="ECO:0000256" key="5">
    <source>
        <dbReference type="ARBA" id="ARBA00023136"/>
    </source>
</evidence>
<feature type="transmembrane region" description="Helical" evidence="6">
    <location>
        <begin position="367"/>
        <end position="388"/>
    </location>
</feature>
<dbReference type="AlphaFoldDB" id="A0A2K2UB81"/>
<keyword evidence="3 6" id="KW-0812">Transmembrane</keyword>
<dbReference type="OrthoDB" id="3190494at2"/>
<dbReference type="Gene3D" id="3.40.1710.10">
    <property type="entry name" value="abc type-2 transporter like domain"/>
    <property type="match status" value="1"/>
</dbReference>
<organism evidence="8 9">
    <name type="scientific">Enteroscipio rubneri</name>
    <dbReference type="NCBI Taxonomy" id="2070686"/>
    <lineage>
        <taxon>Bacteria</taxon>
        <taxon>Bacillati</taxon>
        <taxon>Actinomycetota</taxon>
        <taxon>Coriobacteriia</taxon>
        <taxon>Eggerthellales</taxon>
        <taxon>Eggerthellaceae</taxon>
        <taxon>Enteroscipio</taxon>
    </lineage>
</organism>
<dbReference type="GO" id="GO:0140359">
    <property type="term" value="F:ABC-type transporter activity"/>
    <property type="evidence" value="ECO:0007669"/>
    <property type="project" value="InterPro"/>
</dbReference>
<feature type="transmembrane region" description="Helical" evidence="6">
    <location>
        <begin position="197"/>
        <end position="217"/>
    </location>
</feature>
<feature type="domain" description="ABC-2 type transporter transmembrane" evidence="7">
    <location>
        <begin position="27"/>
        <end position="386"/>
    </location>
</feature>
<feature type="transmembrane region" description="Helical" evidence="6">
    <location>
        <begin position="16"/>
        <end position="40"/>
    </location>
</feature>
<feature type="transmembrane region" description="Helical" evidence="6">
    <location>
        <begin position="241"/>
        <end position="263"/>
    </location>
</feature>
<dbReference type="GO" id="GO:0005886">
    <property type="term" value="C:plasma membrane"/>
    <property type="evidence" value="ECO:0007669"/>
    <property type="project" value="UniProtKB-SubCell"/>
</dbReference>
<feature type="transmembrane region" description="Helical" evidence="6">
    <location>
        <begin position="275"/>
        <end position="296"/>
    </location>
</feature>
<protein>
    <submittedName>
        <fullName evidence="8">ABC transporter permease</fullName>
    </submittedName>
</protein>
<evidence type="ECO:0000313" key="8">
    <source>
        <dbReference type="EMBL" id="PNV67539.1"/>
    </source>
</evidence>
<comment type="caution">
    <text evidence="8">The sequence shown here is derived from an EMBL/GenBank/DDBJ whole genome shotgun (WGS) entry which is preliminary data.</text>
</comment>
<dbReference type="InterPro" id="IPR051449">
    <property type="entry name" value="ABC-2_transporter_component"/>
</dbReference>
<feature type="transmembrane region" description="Helical" evidence="6">
    <location>
        <begin position="308"/>
        <end position="327"/>
    </location>
</feature>
<proteinExistence type="predicted"/>
<evidence type="ECO:0000256" key="2">
    <source>
        <dbReference type="ARBA" id="ARBA00022475"/>
    </source>
</evidence>
<evidence type="ECO:0000256" key="6">
    <source>
        <dbReference type="SAM" id="Phobius"/>
    </source>
</evidence>
<dbReference type="Proteomes" id="UP000236197">
    <property type="component" value="Unassembled WGS sequence"/>
</dbReference>
<dbReference type="PANTHER" id="PTHR30294:SF29">
    <property type="entry name" value="MULTIDRUG ABC TRANSPORTER PERMEASE YBHS-RELATED"/>
    <property type="match status" value="1"/>
</dbReference>
<dbReference type="RefSeq" id="WP_103265050.1">
    <property type="nucleotide sequence ID" value="NZ_CABMLE010000007.1"/>
</dbReference>
<dbReference type="Pfam" id="PF12698">
    <property type="entry name" value="ABC2_membrane_3"/>
    <property type="match status" value="1"/>
</dbReference>
<dbReference type="EMBL" id="PPEK01000007">
    <property type="protein sequence ID" value="PNV67539.1"/>
    <property type="molecule type" value="Genomic_DNA"/>
</dbReference>
<reference evidence="9" key="1">
    <citation type="submission" date="2018-01" db="EMBL/GenBank/DDBJ databases">
        <title>Rubneribacter badeniensis gen. nov., sp. nov., and Colonibacter rubneri, gen. nov., sp. nov., WGS of new members of the Eggerthellaceae.</title>
        <authorList>
            <person name="Danylec N."/>
            <person name="Stoll D.A."/>
            <person name="Doetsch A."/>
            <person name="Kulling S.E."/>
            <person name="Huch M."/>
        </authorList>
    </citation>
    <scope>NUCLEOTIDE SEQUENCE [LARGE SCALE GENOMIC DNA]</scope>
    <source>
        <strain evidence="9">ResAG-96</strain>
    </source>
</reference>
<keyword evidence="9" id="KW-1185">Reference proteome</keyword>
<keyword evidence="4 6" id="KW-1133">Transmembrane helix</keyword>
<evidence type="ECO:0000259" key="7">
    <source>
        <dbReference type="Pfam" id="PF12698"/>
    </source>
</evidence>
<evidence type="ECO:0000256" key="4">
    <source>
        <dbReference type="ARBA" id="ARBA00022989"/>
    </source>
</evidence>
<evidence type="ECO:0000313" key="9">
    <source>
        <dbReference type="Proteomes" id="UP000236197"/>
    </source>
</evidence>
<dbReference type="InterPro" id="IPR013525">
    <property type="entry name" value="ABC2_TM"/>
</dbReference>
<accession>A0A2K2UB81</accession>
<evidence type="ECO:0000256" key="1">
    <source>
        <dbReference type="ARBA" id="ARBA00004651"/>
    </source>
</evidence>
<keyword evidence="5 6" id="KW-0472">Membrane</keyword>
<keyword evidence="2" id="KW-1003">Cell membrane</keyword>
<sequence>MQAFKAALHVVMDHPVYLLVYVGFLSLMGVFITSSINLGIDGSEFTASKAPFAVIDRDSSELSESLAAFLGEQGERVEVTDDPFALQDAVATGQARYLLVVPQGYGDEFIESARTGAEEPVLESTFSYGTMAGTLVDEQVNQYLGLVRAAAALEPDASMASVLARADEAAAKAADVETVQTPNSSKPADQFAFYLQWGTYTMTAAIVVCVGLLMAAFNRTDLYRRNLVSPMSSLRLGMQKAAASLLVTALVWAITCGIGLAAFGSSLAGVPPAAVALALGGALVFALVPLTIGFLLGQLGASEMVANAVGNIAGMVMSFLGGAWISIELMGPEIQTLSRFIPTSWYTEAVSKSVHLTDVTLSSAAPVLANLGVVALFAAALFAVALVAGRVRMRSAEAGGNAAASMTGA</sequence>